<gene>
    <name evidence="1" type="ORF">MHEL_14750</name>
</gene>
<dbReference type="KEGG" id="mhev:MHEL_14750"/>
<name>A0A7I7T1T9_9MYCO</name>
<keyword evidence="2" id="KW-1185">Reference proteome</keyword>
<dbReference type="AlphaFoldDB" id="A0A7I7T1T9"/>
<protein>
    <submittedName>
        <fullName evidence="1">Uncharacterized protein</fullName>
    </submittedName>
</protein>
<proteinExistence type="predicted"/>
<accession>A0A7I7T1T9</accession>
<dbReference type="Proteomes" id="UP000467148">
    <property type="component" value="Chromosome"/>
</dbReference>
<dbReference type="EMBL" id="AP022596">
    <property type="protein sequence ID" value="BBY63232.1"/>
    <property type="molecule type" value="Genomic_DNA"/>
</dbReference>
<evidence type="ECO:0000313" key="1">
    <source>
        <dbReference type="EMBL" id="BBY63232.1"/>
    </source>
</evidence>
<sequence length="68" mass="6901">MLVCDAAARAATGLTLAAGRAEEVADDDVADALTDGALTRLVEATPGLRFGPASGLLDEADEAELEAW</sequence>
<evidence type="ECO:0000313" key="2">
    <source>
        <dbReference type="Proteomes" id="UP000467148"/>
    </source>
</evidence>
<organism evidence="1 2">
    <name type="scientific">Mycolicibacterium helvum</name>
    <dbReference type="NCBI Taxonomy" id="1534349"/>
    <lineage>
        <taxon>Bacteria</taxon>
        <taxon>Bacillati</taxon>
        <taxon>Actinomycetota</taxon>
        <taxon>Actinomycetes</taxon>
        <taxon>Mycobacteriales</taxon>
        <taxon>Mycobacteriaceae</taxon>
        <taxon>Mycolicibacterium</taxon>
    </lineage>
</organism>
<reference evidence="1 2" key="1">
    <citation type="journal article" date="2019" name="Emerg. Microbes Infect.">
        <title>Comprehensive subspecies identification of 175 nontuberculous mycobacteria species based on 7547 genomic profiles.</title>
        <authorList>
            <person name="Matsumoto Y."/>
            <person name="Kinjo T."/>
            <person name="Motooka D."/>
            <person name="Nabeya D."/>
            <person name="Jung N."/>
            <person name="Uechi K."/>
            <person name="Horii T."/>
            <person name="Iida T."/>
            <person name="Fujita J."/>
            <person name="Nakamura S."/>
        </authorList>
    </citation>
    <scope>NUCLEOTIDE SEQUENCE [LARGE SCALE GENOMIC DNA]</scope>
    <source>
        <strain evidence="1 2">JCM 30396</strain>
    </source>
</reference>